<accession>A0A8G1R690</accession>
<evidence type="ECO:0000256" key="1">
    <source>
        <dbReference type="SAM" id="MobiDB-lite"/>
    </source>
</evidence>
<name>A0A8G1R690_9EURO</name>
<dbReference type="EMBL" id="KZ825058">
    <property type="protein sequence ID" value="RAH59972.1"/>
    <property type="molecule type" value="Genomic_DNA"/>
</dbReference>
<dbReference type="RefSeq" id="XP_025517894.1">
    <property type="nucleotide sequence ID" value="XM_025654968.1"/>
</dbReference>
<protein>
    <submittedName>
        <fullName evidence="2">Uncharacterized protein</fullName>
    </submittedName>
</protein>
<keyword evidence="3" id="KW-1185">Reference proteome</keyword>
<organism evidence="2 3">
    <name type="scientific">Aspergillus piperis CBS 112811</name>
    <dbReference type="NCBI Taxonomy" id="1448313"/>
    <lineage>
        <taxon>Eukaryota</taxon>
        <taxon>Fungi</taxon>
        <taxon>Dikarya</taxon>
        <taxon>Ascomycota</taxon>
        <taxon>Pezizomycotina</taxon>
        <taxon>Eurotiomycetes</taxon>
        <taxon>Eurotiomycetidae</taxon>
        <taxon>Eurotiales</taxon>
        <taxon>Aspergillaceae</taxon>
        <taxon>Aspergillus</taxon>
        <taxon>Aspergillus subgen. Circumdati</taxon>
    </lineage>
</organism>
<feature type="region of interest" description="Disordered" evidence="1">
    <location>
        <begin position="55"/>
        <end position="75"/>
    </location>
</feature>
<dbReference type="GeneID" id="37158370"/>
<evidence type="ECO:0000313" key="3">
    <source>
        <dbReference type="Proteomes" id="UP000249526"/>
    </source>
</evidence>
<evidence type="ECO:0000313" key="2">
    <source>
        <dbReference type="EMBL" id="RAH59972.1"/>
    </source>
</evidence>
<proteinExistence type="predicted"/>
<feature type="region of interest" description="Disordered" evidence="1">
    <location>
        <begin position="1"/>
        <end position="36"/>
    </location>
</feature>
<reference evidence="2 3" key="1">
    <citation type="submission" date="2018-02" db="EMBL/GenBank/DDBJ databases">
        <title>The genomes of Aspergillus section Nigri reveals drivers in fungal speciation.</title>
        <authorList>
            <consortium name="DOE Joint Genome Institute"/>
            <person name="Vesth T.C."/>
            <person name="Nybo J."/>
            <person name="Theobald S."/>
            <person name="Brandl J."/>
            <person name="Frisvad J.C."/>
            <person name="Nielsen K.F."/>
            <person name="Lyhne E.K."/>
            <person name="Kogle M.E."/>
            <person name="Kuo A."/>
            <person name="Riley R."/>
            <person name="Clum A."/>
            <person name="Nolan M."/>
            <person name="Lipzen A."/>
            <person name="Salamov A."/>
            <person name="Henrissat B."/>
            <person name="Wiebenga A."/>
            <person name="De vries R.P."/>
            <person name="Grigoriev I.V."/>
            <person name="Mortensen U.H."/>
            <person name="Andersen M.R."/>
            <person name="Baker S.E."/>
        </authorList>
    </citation>
    <scope>NUCLEOTIDE SEQUENCE [LARGE SCALE GENOMIC DNA]</scope>
    <source>
        <strain evidence="2 3">CBS 112811</strain>
    </source>
</reference>
<sequence>MMPSGSKVPDGQECDRGGEKAGQGFNFSTLSIRQPPPSMMEPIYSQTVRHTTLSTGRTEISLYQGPTGPERTDWPARDRLQSQTVRSPILSWLVASQHPYLPLIPPPPAAIIILSLPSVLFRVRRQRGRESSSSACLFIFPFQRSSSRNIPPFPIPP</sequence>
<gene>
    <name evidence="2" type="ORF">BO85DRAFT_255022</name>
</gene>
<dbReference type="Proteomes" id="UP000249526">
    <property type="component" value="Unassembled WGS sequence"/>
</dbReference>
<dbReference type="AlphaFoldDB" id="A0A8G1R690"/>